<dbReference type="InterPro" id="IPR009061">
    <property type="entry name" value="DNA-bd_dom_put_sf"/>
</dbReference>
<dbReference type="SUPFAM" id="SSF55681">
    <property type="entry name" value="Class II aaRS and biotin synthetases"/>
    <property type="match status" value="1"/>
</dbReference>
<comment type="subunit">
    <text evidence="3 15">Tetramer of two alpha and two beta subunits.</text>
</comment>
<dbReference type="EC" id="6.1.1.20" evidence="15"/>
<proteinExistence type="inferred from homology"/>
<keyword evidence="4 15" id="KW-0963">Cytoplasm</keyword>
<dbReference type="InterPro" id="IPR012340">
    <property type="entry name" value="NA-bd_OB-fold"/>
</dbReference>
<dbReference type="InterPro" id="IPR005147">
    <property type="entry name" value="tRNA_synthase_B5-dom"/>
</dbReference>
<comment type="catalytic activity">
    <reaction evidence="14 15">
        <text>tRNA(Phe) + L-phenylalanine + ATP = L-phenylalanyl-tRNA(Phe) + AMP + diphosphate + H(+)</text>
        <dbReference type="Rhea" id="RHEA:19413"/>
        <dbReference type="Rhea" id="RHEA-COMP:9668"/>
        <dbReference type="Rhea" id="RHEA-COMP:9699"/>
        <dbReference type="ChEBI" id="CHEBI:15378"/>
        <dbReference type="ChEBI" id="CHEBI:30616"/>
        <dbReference type="ChEBI" id="CHEBI:33019"/>
        <dbReference type="ChEBI" id="CHEBI:58095"/>
        <dbReference type="ChEBI" id="CHEBI:78442"/>
        <dbReference type="ChEBI" id="CHEBI:78531"/>
        <dbReference type="ChEBI" id="CHEBI:456215"/>
        <dbReference type="EC" id="6.1.1.20"/>
    </reaction>
</comment>
<evidence type="ECO:0000256" key="16">
    <source>
        <dbReference type="PROSITE-ProRule" id="PRU00209"/>
    </source>
</evidence>
<sequence>MKISLDWLRTLIPTDKPALEIGQLLTGSGLEVEGIEELESIPGGLRGLVLGTVLTCEKHPDADKLSLTTVDVGDGTARQIVCGAANVRTGLKVVVALEGALLYPAQGEPFKIKKSKIRGAASEGMICAEDEIGLGTSHDGIMELDTDLPNGTPAADYFGLGSDSVFEIGLTPNRADAASHYGVARELRALLRQPCQLPDTSAFHAPATAAQNIAVEIQDADASPRYAGLLLENVHVGPSPDWLQRRLRSIGLSPINNVVDVTNFVLHELGQPLHAFDADQITGGKIIVKRAAEGEKFVTLDGTERILKSADLVIADAHGAPMALAGVFGGKTSGVSEATTRVFLESAYFQPAAVRKTSQTHQLKTDASFRFERGTDPNMVVVALKRAALLLQEVAGATVAAPIVDEYSAPIGHTAVRLRLPRVERLVGQFIAPERIRQILTDLDILIAEESQDAAGHAEWMLSVPPHKVDVTREADVIEEILRIYGYNHVALRPYNASSFLAKFPNPDPEVLRQNTARLLSGQGFSEIITNSLTNSLYFEKKGEKDETLVPVLNYNSADLNVMRPTMLHSALEVIRYNVNRRQRDLKLYEFGKTYHREADGQYTEKNKLVVLLTGNTTTETWQQKSDKATFHQLAGVVQQVLAAFGFAQPTSQPVQHPYLAGGLTLLAQNQPVAHLGAVAAGILKHLDVSQPVWYAELDWDWLMKKYKNTLTARELAKFPEVRRDLSLVVDRAVTFDQLRQIAQRTEKKLLQGVNVFDVYEGENLGAGKKSYSVSFSLQDSTQTLTEQAIDSVMQRLIEQFEKQAGAVIRR</sequence>
<dbReference type="Pfam" id="PF01588">
    <property type="entry name" value="tRNA_bind"/>
    <property type="match status" value="1"/>
</dbReference>
<dbReference type="InterPro" id="IPR045060">
    <property type="entry name" value="Phe-tRNA-ligase_IIc_bsu"/>
</dbReference>
<keyword evidence="7 15" id="KW-0479">Metal-binding</keyword>
<dbReference type="Gene3D" id="3.50.40.10">
    <property type="entry name" value="Phenylalanyl-trna Synthetase, Chain B, domain 3"/>
    <property type="match status" value="1"/>
</dbReference>
<comment type="similarity">
    <text evidence="2 15">Belongs to the phenylalanyl-tRNA synthetase beta subunit family. Type 1 subfamily.</text>
</comment>
<evidence type="ECO:0000256" key="8">
    <source>
        <dbReference type="ARBA" id="ARBA00022741"/>
    </source>
</evidence>
<keyword evidence="11 16" id="KW-0694">RNA-binding</keyword>
<evidence type="ECO:0000256" key="9">
    <source>
        <dbReference type="ARBA" id="ARBA00022840"/>
    </source>
</evidence>
<feature type="binding site" evidence="15">
    <location>
        <position position="480"/>
    </location>
    <ligand>
        <name>Mg(2+)</name>
        <dbReference type="ChEBI" id="CHEBI:18420"/>
        <note>shared with alpha subunit</note>
    </ligand>
</feature>
<dbReference type="Pfam" id="PF03484">
    <property type="entry name" value="B5"/>
    <property type="match status" value="1"/>
</dbReference>
<feature type="domain" description="FDX-ACB" evidence="18">
    <location>
        <begin position="717"/>
        <end position="810"/>
    </location>
</feature>
<dbReference type="NCBIfam" id="TIGR00472">
    <property type="entry name" value="pheT_bact"/>
    <property type="match status" value="1"/>
</dbReference>
<comment type="subcellular location">
    <subcellularLocation>
        <location evidence="1 15">Cytoplasm</location>
    </subcellularLocation>
</comment>
<evidence type="ECO:0000256" key="5">
    <source>
        <dbReference type="ARBA" id="ARBA00022555"/>
    </source>
</evidence>
<dbReference type="RefSeq" id="WP_135498939.1">
    <property type="nucleotide sequence ID" value="NZ_SRLD01000037.1"/>
</dbReference>
<feature type="binding site" evidence="15">
    <location>
        <position position="479"/>
    </location>
    <ligand>
        <name>Mg(2+)</name>
        <dbReference type="ChEBI" id="CHEBI:18420"/>
        <note>shared with alpha subunit</note>
    </ligand>
</feature>
<dbReference type="SUPFAM" id="SSF50249">
    <property type="entry name" value="Nucleic acid-binding proteins"/>
    <property type="match status" value="1"/>
</dbReference>
<keyword evidence="21" id="KW-1185">Reference proteome</keyword>
<dbReference type="Gene3D" id="3.30.56.10">
    <property type="match status" value="2"/>
</dbReference>
<evidence type="ECO:0000256" key="10">
    <source>
        <dbReference type="ARBA" id="ARBA00022842"/>
    </source>
</evidence>
<keyword evidence="12 15" id="KW-0648">Protein biosynthesis</keyword>
<dbReference type="SUPFAM" id="SSF46955">
    <property type="entry name" value="Putative DNA-binding domain"/>
    <property type="match status" value="1"/>
</dbReference>
<name>A0A4Z0PHQ3_9BACT</name>
<dbReference type="InterPro" id="IPR020825">
    <property type="entry name" value="Phe-tRNA_synthase-like_B3/B4"/>
</dbReference>
<keyword evidence="6 15" id="KW-0436">Ligase</keyword>
<dbReference type="InterPro" id="IPR005121">
    <property type="entry name" value="Fdx_antiC-bd"/>
</dbReference>
<dbReference type="Proteomes" id="UP000297739">
    <property type="component" value="Unassembled WGS sequence"/>
</dbReference>
<dbReference type="InterPro" id="IPR036690">
    <property type="entry name" value="Fdx_antiC-bd_sf"/>
</dbReference>
<evidence type="ECO:0000256" key="2">
    <source>
        <dbReference type="ARBA" id="ARBA00008653"/>
    </source>
</evidence>
<organism evidence="20 21">
    <name type="scientific">Hymenobacter elongatus</name>
    <dbReference type="NCBI Taxonomy" id="877208"/>
    <lineage>
        <taxon>Bacteria</taxon>
        <taxon>Pseudomonadati</taxon>
        <taxon>Bacteroidota</taxon>
        <taxon>Cytophagia</taxon>
        <taxon>Cytophagales</taxon>
        <taxon>Hymenobacteraceae</taxon>
        <taxon>Hymenobacter</taxon>
    </lineage>
</organism>
<feature type="binding site" evidence="15">
    <location>
        <position position="470"/>
    </location>
    <ligand>
        <name>Mg(2+)</name>
        <dbReference type="ChEBI" id="CHEBI:18420"/>
        <note>shared with alpha subunit</note>
    </ligand>
</feature>
<dbReference type="Gene3D" id="3.30.930.10">
    <property type="entry name" value="Bira Bifunctional Protein, Domain 2"/>
    <property type="match status" value="1"/>
</dbReference>
<feature type="domain" description="TRNA-binding" evidence="17">
    <location>
        <begin position="42"/>
        <end position="155"/>
    </location>
</feature>
<keyword evidence="8 15" id="KW-0547">Nucleotide-binding</keyword>
<dbReference type="PANTHER" id="PTHR10947:SF0">
    <property type="entry name" value="PHENYLALANINE--TRNA LIGASE BETA SUBUNIT"/>
    <property type="match status" value="1"/>
</dbReference>
<dbReference type="PANTHER" id="PTHR10947">
    <property type="entry name" value="PHENYLALANYL-TRNA SYNTHETASE BETA CHAIN AND LEUCINE-RICH REPEAT-CONTAINING PROTEIN 47"/>
    <property type="match status" value="1"/>
</dbReference>
<dbReference type="Gene3D" id="3.30.70.380">
    <property type="entry name" value="Ferrodoxin-fold anticodon-binding domain"/>
    <property type="match status" value="1"/>
</dbReference>
<dbReference type="FunFam" id="3.30.70.380:FF:000001">
    <property type="entry name" value="Phenylalanine--tRNA ligase beta subunit"/>
    <property type="match status" value="1"/>
</dbReference>
<evidence type="ECO:0000313" key="21">
    <source>
        <dbReference type="Proteomes" id="UP000297739"/>
    </source>
</evidence>
<keyword evidence="10 15" id="KW-0460">Magnesium</keyword>
<dbReference type="PROSITE" id="PS51447">
    <property type="entry name" value="FDX_ACB"/>
    <property type="match status" value="1"/>
</dbReference>
<dbReference type="AlphaFoldDB" id="A0A4Z0PHQ3"/>
<dbReference type="OrthoDB" id="9805455at2"/>
<dbReference type="SMART" id="SM00873">
    <property type="entry name" value="B3_4"/>
    <property type="match status" value="1"/>
</dbReference>
<feature type="domain" description="B5" evidence="19">
    <location>
        <begin position="411"/>
        <end position="492"/>
    </location>
</feature>
<dbReference type="HAMAP" id="MF_00283">
    <property type="entry name" value="Phe_tRNA_synth_beta1"/>
    <property type="match status" value="1"/>
</dbReference>
<dbReference type="SMART" id="SM00896">
    <property type="entry name" value="FDX-ACB"/>
    <property type="match status" value="1"/>
</dbReference>
<keyword evidence="9 15" id="KW-0067">ATP-binding</keyword>
<feature type="binding site" evidence="15">
    <location>
        <position position="476"/>
    </location>
    <ligand>
        <name>Mg(2+)</name>
        <dbReference type="ChEBI" id="CHEBI:18420"/>
        <note>shared with alpha subunit</note>
    </ligand>
</feature>
<dbReference type="EMBL" id="SRLD01000037">
    <property type="protein sequence ID" value="TGE14350.1"/>
    <property type="molecule type" value="Genomic_DNA"/>
</dbReference>
<evidence type="ECO:0000256" key="3">
    <source>
        <dbReference type="ARBA" id="ARBA00011209"/>
    </source>
</evidence>
<dbReference type="InterPro" id="IPR041616">
    <property type="entry name" value="PheRS_beta_core"/>
</dbReference>
<dbReference type="GO" id="GO:0000287">
    <property type="term" value="F:magnesium ion binding"/>
    <property type="evidence" value="ECO:0007669"/>
    <property type="project" value="UniProtKB-UniRule"/>
</dbReference>
<dbReference type="FunFam" id="3.50.40.10:FF:000001">
    <property type="entry name" value="Phenylalanine--tRNA ligase beta subunit"/>
    <property type="match status" value="1"/>
</dbReference>
<evidence type="ECO:0000259" key="18">
    <source>
        <dbReference type="PROSITE" id="PS51447"/>
    </source>
</evidence>
<dbReference type="CDD" id="cd02796">
    <property type="entry name" value="tRNA_bind_bactPheRS"/>
    <property type="match status" value="1"/>
</dbReference>
<dbReference type="Pfam" id="PF17759">
    <property type="entry name" value="tRNA_synthFbeta"/>
    <property type="match status" value="1"/>
</dbReference>
<keyword evidence="13 15" id="KW-0030">Aminoacyl-tRNA synthetase</keyword>
<dbReference type="GO" id="GO:0006432">
    <property type="term" value="P:phenylalanyl-tRNA aminoacylation"/>
    <property type="evidence" value="ECO:0007669"/>
    <property type="project" value="UniProtKB-UniRule"/>
</dbReference>
<comment type="caution">
    <text evidence="20">The sequence shown here is derived from an EMBL/GenBank/DDBJ whole genome shotgun (WGS) entry which is preliminary data.</text>
</comment>
<evidence type="ECO:0000256" key="14">
    <source>
        <dbReference type="ARBA" id="ARBA00049255"/>
    </source>
</evidence>
<dbReference type="SMART" id="SM00874">
    <property type="entry name" value="B5"/>
    <property type="match status" value="1"/>
</dbReference>
<evidence type="ECO:0000256" key="11">
    <source>
        <dbReference type="ARBA" id="ARBA00022884"/>
    </source>
</evidence>
<dbReference type="CDD" id="cd00769">
    <property type="entry name" value="PheRS_beta_core"/>
    <property type="match status" value="1"/>
</dbReference>
<protein>
    <recommendedName>
        <fullName evidence="15">Phenylalanine--tRNA ligase beta subunit</fullName>
        <ecNumber evidence="15">6.1.1.20</ecNumber>
    </recommendedName>
    <alternativeName>
        <fullName evidence="15">Phenylalanyl-tRNA synthetase beta subunit</fullName>
        <shortName evidence="15">PheRS</shortName>
    </alternativeName>
</protein>
<dbReference type="InterPro" id="IPR005146">
    <property type="entry name" value="B3/B4_tRNA-bd"/>
</dbReference>
<evidence type="ECO:0000256" key="6">
    <source>
        <dbReference type="ARBA" id="ARBA00022598"/>
    </source>
</evidence>
<dbReference type="NCBIfam" id="NF045760">
    <property type="entry name" value="YtpR"/>
    <property type="match status" value="1"/>
</dbReference>
<evidence type="ECO:0000256" key="1">
    <source>
        <dbReference type="ARBA" id="ARBA00004496"/>
    </source>
</evidence>
<dbReference type="SUPFAM" id="SSF54991">
    <property type="entry name" value="Anticodon-binding domain of PheRS"/>
    <property type="match status" value="1"/>
</dbReference>
<reference evidence="20 21" key="1">
    <citation type="submission" date="2019-04" db="EMBL/GenBank/DDBJ databases">
        <authorList>
            <person name="Feng G."/>
            <person name="Zhang J."/>
            <person name="Zhu H."/>
        </authorList>
    </citation>
    <scope>NUCLEOTIDE SEQUENCE [LARGE SCALE GENOMIC DNA]</scope>
    <source>
        <strain evidence="20 21">JCM 17223</strain>
    </source>
</reference>
<evidence type="ECO:0000256" key="12">
    <source>
        <dbReference type="ARBA" id="ARBA00022917"/>
    </source>
</evidence>
<evidence type="ECO:0000256" key="13">
    <source>
        <dbReference type="ARBA" id="ARBA00023146"/>
    </source>
</evidence>
<keyword evidence="5 16" id="KW-0820">tRNA-binding</keyword>
<comment type="cofactor">
    <cofactor evidence="15">
        <name>Mg(2+)</name>
        <dbReference type="ChEBI" id="CHEBI:18420"/>
    </cofactor>
    <text evidence="15">Binds 2 magnesium ions per tetramer.</text>
</comment>
<dbReference type="GO" id="GO:0000049">
    <property type="term" value="F:tRNA binding"/>
    <property type="evidence" value="ECO:0007669"/>
    <property type="project" value="UniProtKB-UniRule"/>
</dbReference>
<dbReference type="Pfam" id="PF03147">
    <property type="entry name" value="FDX-ACB"/>
    <property type="match status" value="1"/>
</dbReference>
<accession>A0A4Z0PHQ3</accession>
<dbReference type="Gene3D" id="2.40.50.140">
    <property type="entry name" value="Nucleic acid-binding proteins"/>
    <property type="match status" value="1"/>
</dbReference>
<dbReference type="Pfam" id="PF03483">
    <property type="entry name" value="B3_4"/>
    <property type="match status" value="1"/>
</dbReference>
<dbReference type="GO" id="GO:0004826">
    <property type="term" value="F:phenylalanine-tRNA ligase activity"/>
    <property type="evidence" value="ECO:0007669"/>
    <property type="project" value="UniProtKB-UniRule"/>
</dbReference>
<dbReference type="PROSITE" id="PS51483">
    <property type="entry name" value="B5"/>
    <property type="match status" value="1"/>
</dbReference>
<dbReference type="GO" id="GO:0005524">
    <property type="term" value="F:ATP binding"/>
    <property type="evidence" value="ECO:0007669"/>
    <property type="project" value="UniProtKB-UniRule"/>
</dbReference>
<dbReference type="GO" id="GO:0009328">
    <property type="term" value="C:phenylalanine-tRNA ligase complex"/>
    <property type="evidence" value="ECO:0007669"/>
    <property type="project" value="TreeGrafter"/>
</dbReference>
<evidence type="ECO:0000313" key="20">
    <source>
        <dbReference type="EMBL" id="TGE14350.1"/>
    </source>
</evidence>
<gene>
    <name evidence="15" type="primary">pheT</name>
    <name evidence="20" type="ORF">E5J99_16610</name>
</gene>
<evidence type="ECO:0000256" key="7">
    <source>
        <dbReference type="ARBA" id="ARBA00022723"/>
    </source>
</evidence>
<dbReference type="PROSITE" id="PS50886">
    <property type="entry name" value="TRBD"/>
    <property type="match status" value="1"/>
</dbReference>
<dbReference type="FunFam" id="2.40.50.140:FF:000045">
    <property type="entry name" value="Phenylalanine--tRNA ligase beta subunit"/>
    <property type="match status" value="1"/>
</dbReference>
<dbReference type="InterPro" id="IPR045864">
    <property type="entry name" value="aa-tRNA-synth_II/BPL/LPL"/>
</dbReference>
<evidence type="ECO:0000259" key="19">
    <source>
        <dbReference type="PROSITE" id="PS51483"/>
    </source>
</evidence>
<dbReference type="InterPro" id="IPR002547">
    <property type="entry name" value="tRNA-bd_dom"/>
</dbReference>
<dbReference type="InterPro" id="IPR033714">
    <property type="entry name" value="tRNA_bind_bactPheRS"/>
</dbReference>
<dbReference type="SUPFAM" id="SSF56037">
    <property type="entry name" value="PheT/TilS domain"/>
    <property type="match status" value="1"/>
</dbReference>
<evidence type="ECO:0000256" key="15">
    <source>
        <dbReference type="HAMAP-Rule" id="MF_00283"/>
    </source>
</evidence>
<evidence type="ECO:0000259" key="17">
    <source>
        <dbReference type="PROSITE" id="PS50886"/>
    </source>
</evidence>
<dbReference type="InterPro" id="IPR004532">
    <property type="entry name" value="Phe-tRNA-ligase_IIc_bsu_bact"/>
</dbReference>
<evidence type="ECO:0000256" key="4">
    <source>
        <dbReference type="ARBA" id="ARBA00022490"/>
    </source>
</evidence>